<dbReference type="InterPro" id="IPR045851">
    <property type="entry name" value="AMP-bd_C_sf"/>
</dbReference>
<dbReference type="RefSeq" id="WP_019017429.1">
    <property type="nucleotide sequence ID" value="NZ_BMXD01000003.1"/>
</dbReference>
<dbReference type="PANTHER" id="PTHR43201:SF8">
    <property type="entry name" value="ACYL-COA SYNTHETASE FAMILY MEMBER 3"/>
    <property type="match status" value="1"/>
</dbReference>
<evidence type="ECO:0000313" key="4">
    <source>
        <dbReference type="EMBL" id="MFC3291978.1"/>
    </source>
</evidence>
<dbReference type="InterPro" id="IPR000873">
    <property type="entry name" value="AMP-dep_synth/lig_dom"/>
</dbReference>
<comment type="similarity">
    <text evidence="1">Belongs to the ATP-dependent AMP-binding enzyme family.</text>
</comment>
<dbReference type="InterPro" id="IPR054545">
    <property type="entry name" value="ApeI-like"/>
</dbReference>
<dbReference type="SUPFAM" id="SSF56801">
    <property type="entry name" value="Acetyl-CoA synthetase-like"/>
    <property type="match status" value="1"/>
</dbReference>
<organism evidence="4 5">
    <name type="scientific">Modicisalibacter luteus</name>
    <dbReference type="NCBI Taxonomy" id="453962"/>
    <lineage>
        <taxon>Bacteria</taxon>
        <taxon>Pseudomonadati</taxon>
        <taxon>Pseudomonadota</taxon>
        <taxon>Gammaproteobacteria</taxon>
        <taxon>Oceanospirillales</taxon>
        <taxon>Halomonadaceae</taxon>
        <taxon>Modicisalibacter</taxon>
    </lineage>
</organism>
<dbReference type="SUPFAM" id="SSF54637">
    <property type="entry name" value="Thioesterase/thiol ester dehydrase-isomerase"/>
    <property type="match status" value="1"/>
</dbReference>
<proteinExistence type="inferred from homology"/>
<evidence type="ECO:0000313" key="5">
    <source>
        <dbReference type="Proteomes" id="UP001595640"/>
    </source>
</evidence>
<dbReference type="Pfam" id="PF22818">
    <property type="entry name" value="ApeI-like"/>
    <property type="match status" value="1"/>
</dbReference>
<comment type="caution">
    <text evidence="4">The sequence shown here is derived from an EMBL/GenBank/DDBJ whole genome shotgun (WGS) entry which is preliminary data.</text>
</comment>
<gene>
    <name evidence="4" type="ORF">ACFOEI_07830</name>
</gene>
<dbReference type="Gene3D" id="3.40.50.12780">
    <property type="entry name" value="N-terminal domain of ligase-like"/>
    <property type="match status" value="1"/>
</dbReference>
<feature type="domain" description="ApeI dehydratase-like" evidence="3">
    <location>
        <begin position="474"/>
        <end position="572"/>
    </location>
</feature>
<dbReference type="InterPro" id="IPR029069">
    <property type="entry name" value="HotDog_dom_sf"/>
</dbReference>
<dbReference type="InterPro" id="IPR042099">
    <property type="entry name" value="ANL_N_sf"/>
</dbReference>
<evidence type="ECO:0000259" key="2">
    <source>
        <dbReference type="Pfam" id="PF00501"/>
    </source>
</evidence>
<name>A0ABV7M141_9GAMM</name>
<dbReference type="EMBL" id="JBHRUH010000012">
    <property type="protein sequence ID" value="MFC3291978.1"/>
    <property type="molecule type" value="Genomic_DNA"/>
</dbReference>
<evidence type="ECO:0000259" key="3">
    <source>
        <dbReference type="Pfam" id="PF22818"/>
    </source>
</evidence>
<dbReference type="Proteomes" id="UP001595640">
    <property type="component" value="Unassembled WGS sequence"/>
</dbReference>
<dbReference type="Gene3D" id="3.30.300.30">
    <property type="match status" value="1"/>
</dbReference>
<feature type="domain" description="AMP-dependent synthetase/ligase" evidence="2">
    <location>
        <begin position="118"/>
        <end position="305"/>
    </location>
</feature>
<keyword evidence="5" id="KW-1185">Reference proteome</keyword>
<reference evidence="5" key="1">
    <citation type="journal article" date="2019" name="Int. J. Syst. Evol. Microbiol.">
        <title>The Global Catalogue of Microorganisms (GCM) 10K type strain sequencing project: providing services to taxonomists for standard genome sequencing and annotation.</title>
        <authorList>
            <consortium name="The Broad Institute Genomics Platform"/>
            <consortium name="The Broad Institute Genome Sequencing Center for Infectious Disease"/>
            <person name="Wu L."/>
            <person name="Ma J."/>
        </authorList>
    </citation>
    <scope>NUCLEOTIDE SEQUENCE [LARGE SCALE GENOMIC DNA]</scope>
    <source>
        <strain evidence="5">KCTC 12847</strain>
    </source>
</reference>
<accession>A0ABV7M141</accession>
<dbReference type="Gene3D" id="3.10.129.10">
    <property type="entry name" value="Hotdog Thioesterase"/>
    <property type="match status" value="1"/>
</dbReference>
<evidence type="ECO:0000256" key="1">
    <source>
        <dbReference type="ARBA" id="ARBA00006432"/>
    </source>
</evidence>
<protein>
    <submittedName>
        <fullName evidence="4">AMP-binding protein</fullName>
    </submittedName>
</protein>
<dbReference type="PANTHER" id="PTHR43201">
    <property type="entry name" value="ACYL-COA SYNTHETASE"/>
    <property type="match status" value="1"/>
</dbReference>
<dbReference type="Pfam" id="PF00501">
    <property type="entry name" value="AMP-binding"/>
    <property type="match status" value="1"/>
</dbReference>
<sequence length="585" mass="64586">MTRQRRLVDAPWRHAPSQGTMGWNGDFGGSRISWAGFRERIGAWQRRLDKLAPPGQRWLLYHSDPVAFAAALIALWERGDSAVLPADDRPETLDTLSRLATARLGEVTGGLLADVDQAPRWGDLRPDRVAVSLFTSGSTGDPKQLDKSFAQLDAELAAHLALWPLDGRLVISQVSHQHIYGLLFAILRPLCEGAPMATRACRYPETLSAWLQRLDNVSEDDIQAPRSAVLISAPPPLERLPAELDWHPARERLARIHSSGAPLSAAASAHARTVLGIGVSEIYGSSETGGIAWRDQQFNDHWAPLPGIEIRNDAEGRLWLRSPFLADPSAWECQADRIAPVADGFRLLGRSDRIAKVGGKRLSLTGMDRSLETCHGVLQARTLPLATRDNRLGAIVQLAAECIPHDHATRRELIQALRARLLSAFEPTVIPRYWRFVETWPTNAQGKLSAEIVALLFADLQDRRLPRWLGVENNGAQACRVALEVPERLAYCQGHFPGQPVVPGVVTLQWAASLARRHLGLDGSFHRLERVKFPQLLLPGDRVWLSLTWRPDAEGGRLVIDLSGQRGCHASGRMHYVATEIGDAS</sequence>